<accession>C8X5H0</accession>
<keyword evidence="3" id="KW-1185">Reference proteome</keyword>
<gene>
    <name evidence="2" type="ordered locus">Dret_2385</name>
</gene>
<dbReference type="EMBL" id="CP001734">
    <property type="protein sequence ID" value="ACV69667.1"/>
    <property type="molecule type" value="Genomic_DNA"/>
</dbReference>
<evidence type="ECO:0000259" key="1">
    <source>
        <dbReference type="Pfam" id="PF12760"/>
    </source>
</evidence>
<dbReference type="STRING" id="485915.Dret_2385"/>
<reference evidence="2 3" key="2">
    <citation type="journal article" date="2010" name="Stand. Genomic Sci.">
        <title>Complete genome sequence of Desulfohalobium retbaense type strain (HR(100)).</title>
        <authorList>
            <person name="Spring S."/>
            <person name="Nolan M."/>
            <person name="Lapidus A."/>
            <person name="Glavina Del Rio T."/>
            <person name="Copeland A."/>
            <person name="Tice H."/>
            <person name="Cheng J.F."/>
            <person name="Lucas S."/>
            <person name="Land M."/>
            <person name="Chen F."/>
            <person name="Bruce D."/>
            <person name="Goodwin L."/>
            <person name="Pitluck S."/>
            <person name="Ivanova N."/>
            <person name="Mavromatis K."/>
            <person name="Mikhailova N."/>
            <person name="Pati A."/>
            <person name="Chen A."/>
            <person name="Palaniappan K."/>
            <person name="Hauser L."/>
            <person name="Chang Y.J."/>
            <person name="Jeffries C.D."/>
            <person name="Munk C."/>
            <person name="Kiss H."/>
            <person name="Chain P."/>
            <person name="Han C."/>
            <person name="Brettin T."/>
            <person name="Detter J.C."/>
            <person name="Schuler E."/>
            <person name="Goker M."/>
            <person name="Rohde M."/>
            <person name="Bristow J."/>
            <person name="Eisen J.A."/>
            <person name="Markowitz V."/>
            <person name="Hugenholtz P."/>
            <person name="Kyrpides N.C."/>
            <person name="Klenk H.P."/>
        </authorList>
    </citation>
    <scope>NUCLEOTIDE SEQUENCE [LARGE SCALE GENOMIC DNA]</scope>
    <source>
        <strain evidence="2 3">DSM 5692</strain>
    </source>
</reference>
<reference evidence="3" key="1">
    <citation type="submission" date="2009-09" db="EMBL/GenBank/DDBJ databases">
        <title>The complete chromosome of Desulfohalobium retbaense DSM 5692.</title>
        <authorList>
            <consortium name="US DOE Joint Genome Institute (JGI-PGF)"/>
            <person name="Lucas S."/>
            <person name="Copeland A."/>
            <person name="Lapidus A."/>
            <person name="Glavina del Rio T."/>
            <person name="Dalin E."/>
            <person name="Tice H."/>
            <person name="Bruce D."/>
            <person name="Goodwin L."/>
            <person name="Pitluck S."/>
            <person name="Kyrpides N."/>
            <person name="Mavromatis K."/>
            <person name="Ivanova N."/>
            <person name="Mikhailova N."/>
            <person name="Munk A.C."/>
            <person name="Brettin T."/>
            <person name="Detter J.C."/>
            <person name="Han C."/>
            <person name="Tapia R."/>
            <person name="Larimer F."/>
            <person name="Land M."/>
            <person name="Hauser L."/>
            <person name="Markowitz V."/>
            <person name="Cheng J.-F."/>
            <person name="Hugenholtz P."/>
            <person name="Woyke T."/>
            <person name="Wu D."/>
            <person name="Spring S."/>
            <person name="Klenk H.-P."/>
            <person name="Eisen J.A."/>
        </authorList>
    </citation>
    <scope>NUCLEOTIDE SEQUENCE [LARGE SCALE GENOMIC DNA]</scope>
    <source>
        <strain evidence="3">DSM 5692</strain>
    </source>
</reference>
<dbReference type="KEGG" id="drt:Dret_2385"/>
<feature type="domain" description="Transposase zinc-ribbon" evidence="1">
    <location>
        <begin position="11"/>
        <end position="53"/>
    </location>
</feature>
<sequence>MNAEITSCWHDEGAARELLGHRCWPDGIVCLRCGNEVAGLADGRWRCRSCRYTFGLFTGRWLARSGFSARKWLCLTDLFAREYPLRKISSRLNVAYNTAYKGVSIIRQALSAAPPCPLDPSFLAARPVETTRPPVFGIQISPGGYHCVPVPDLPVQSMWEMGLACSRCGNVVITSAFQQYTHLVFCATPALCRMCEHRLEDIPVYNWGSSPFWDFVCPRLARFHGITPERFPLYLKEMEWRWNTGIVQRFFDRALAALCRRVKGPR</sequence>
<dbReference type="HOGENOM" id="CLU_044348_11_0_7"/>
<dbReference type="InterPro" id="IPR024442">
    <property type="entry name" value="Transposase_Zn_ribbon"/>
</dbReference>
<name>C8X5H0_DESRD</name>
<evidence type="ECO:0000313" key="2">
    <source>
        <dbReference type="EMBL" id="ACV69667.1"/>
    </source>
</evidence>
<dbReference type="eggNOG" id="COG3677">
    <property type="taxonomic scope" value="Bacteria"/>
</dbReference>
<evidence type="ECO:0000313" key="3">
    <source>
        <dbReference type="Proteomes" id="UP000001052"/>
    </source>
</evidence>
<dbReference type="Pfam" id="PF12760">
    <property type="entry name" value="Zn_ribbon_IS1595"/>
    <property type="match status" value="1"/>
</dbReference>
<organism evidence="2 3">
    <name type="scientific">Desulfohalobium retbaense (strain ATCC 49708 / DSM 5692 / JCM 16813 / HR100)</name>
    <dbReference type="NCBI Taxonomy" id="485915"/>
    <lineage>
        <taxon>Bacteria</taxon>
        <taxon>Pseudomonadati</taxon>
        <taxon>Thermodesulfobacteriota</taxon>
        <taxon>Desulfovibrionia</taxon>
        <taxon>Desulfovibrionales</taxon>
        <taxon>Desulfohalobiaceae</taxon>
        <taxon>Desulfohalobium</taxon>
    </lineage>
</organism>
<proteinExistence type="predicted"/>
<dbReference type="RefSeq" id="WP_015752801.1">
    <property type="nucleotide sequence ID" value="NC_013223.1"/>
</dbReference>
<dbReference type="OrthoDB" id="5469813at2"/>
<dbReference type="Proteomes" id="UP000001052">
    <property type="component" value="Chromosome"/>
</dbReference>
<protein>
    <recommendedName>
        <fullName evidence="1">Transposase zinc-ribbon domain-containing protein</fullName>
    </recommendedName>
</protein>
<dbReference type="AlphaFoldDB" id="C8X5H0"/>